<feature type="compositionally biased region" description="Polar residues" evidence="1">
    <location>
        <begin position="77"/>
        <end position="87"/>
    </location>
</feature>
<gene>
    <name evidence="2" type="ORF">AAFF_G00191400</name>
</gene>
<name>A0AAD7RJE7_9TELE</name>
<dbReference type="Proteomes" id="UP001221898">
    <property type="component" value="Unassembled WGS sequence"/>
</dbReference>
<keyword evidence="3" id="KW-1185">Reference proteome</keyword>
<evidence type="ECO:0000313" key="3">
    <source>
        <dbReference type="Proteomes" id="UP001221898"/>
    </source>
</evidence>
<reference evidence="2" key="1">
    <citation type="journal article" date="2023" name="Science">
        <title>Genome structures resolve the early diversification of teleost fishes.</title>
        <authorList>
            <person name="Parey E."/>
            <person name="Louis A."/>
            <person name="Montfort J."/>
            <person name="Bouchez O."/>
            <person name="Roques C."/>
            <person name="Iampietro C."/>
            <person name="Lluch J."/>
            <person name="Castinel A."/>
            <person name="Donnadieu C."/>
            <person name="Desvignes T."/>
            <person name="Floi Bucao C."/>
            <person name="Jouanno E."/>
            <person name="Wen M."/>
            <person name="Mejri S."/>
            <person name="Dirks R."/>
            <person name="Jansen H."/>
            <person name="Henkel C."/>
            <person name="Chen W.J."/>
            <person name="Zahm M."/>
            <person name="Cabau C."/>
            <person name="Klopp C."/>
            <person name="Thompson A.W."/>
            <person name="Robinson-Rechavi M."/>
            <person name="Braasch I."/>
            <person name="Lecointre G."/>
            <person name="Bobe J."/>
            <person name="Postlethwait J.H."/>
            <person name="Berthelot C."/>
            <person name="Roest Crollius H."/>
            <person name="Guiguen Y."/>
        </authorList>
    </citation>
    <scope>NUCLEOTIDE SEQUENCE</scope>
    <source>
        <strain evidence="2">NC1722</strain>
    </source>
</reference>
<organism evidence="2 3">
    <name type="scientific">Aldrovandia affinis</name>
    <dbReference type="NCBI Taxonomy" id="143900"/>
    <lineage>
        <taxon>Eukaryota</taxon>
        <taxon>Metazoa</taxon>
        <taxon>Chordata</taxon>
        <taxon>Craniata</taxon>
        <taxon>Vertebrata</taxon>
        <taxon>Euteleostomi</taxon>
        <taxon>Actinopterygii</taxon>
        <taxon>Neopterygii</taxon>
        <taxon>Teleostei</taxon>
        <taxon>Notacanthiformes</taxon>
        <taxon>Halosauridae</taxon>
        <taxon>Aldrovandia</taxon>
    </lineage>
</organism>
<evidence type="ECO:0000256" key="1">
    <source>
        <dbReference type="SAM" id="MobiDB-lite"/>
    </source>
</evidence>
<comment type="caution">
    <text evidence="2">The sequence shown here is derived from an EMBL/GenBank/DDBJ whole genome shotgun (WGS) entry which is preliminary data.</text>
</comment>
<dbReference type="AlphaFoldDB" id="A0AAD7RJE7"/>
<sequence>MDCNAFAAFPIGPQVPADSPVQYWACDSHIRAERAGEALLIAGASLIRHAALLLPWLPRDLDASRYDGRGKEEGILGTSQESSAGLG</sequence>
<evidence type="ECO:0000313" key="2">
    <source>
        <dbReference type="EMBL" id="KAJ8385263.1"/>
    </source>
</evidence>
<accession>A0AAD7RJE7</accession>
<feature type="region of interest" description="Disordered" evidence="1">
    <location>
        <begin position="68"/>
        <end position="87"/>
    </location>
</feature>
<dbReference type="EMBL" id="JAINUG010000255">
    <property type="protein sequence ID" value="KAJ8385263.1"/>
    <property type="molecule type" value="Genomic_DNA"/>
</dbReference>
<proteinExistence type="predicted"/>
<protein>
    <submittedName>
        <fullName evidence="2">Uncharacterized protein</fullName>
    </submittedName>
</protein>